<dbReference type="OMA" id="PESWRIT"/>
<dbReference type="InterPro" id="IPR030564">
    <property type="entry name" value="Myotubularin"/>
</dbReference>
<dbReference type="PROSITE" id="PS00383">
    <property type="entry name" value="TYR_PHOSPHATASE_1"/>
    <property type="match status" value="1"/>
</dbReference>
<dbReference type="AlphaFoldDB" id="A0A8S1YEX2"/>
<dbReference type="PROSITE" id="PS51339">
    <property type="entry name" value="PPASE_MYOTUBULARIN"/>
    <property type="match status" value="1"/>
</dbReference>
<dbReference type="CDD" id="cd14507">
    <property type="entry name" value="PTP-MTM-like"/>
    <property type="match status" value="1"/>
</dbReference>
<dbReference type="OrthoDB" id="271628at2759"/>
<comment type="caution">
    <text evidence="5">The sequence shown here is derived from an EMBL/GenBank/DDBJ whole genome shotgun (WGS) entry which is preliminary data.</text>
</comment>
<dbReference type="EMBL" id="CAJJDP010000151">
    <property type="protein sequence ID" value="CAD8210044.1"/>
    <property type="molecule type" value="Genomic_DNA"/>
</dbReference>
<dbReference type="InterPro" id="IPR003595">
    <property type="entry name" value="Tyr_Pase_cat"/>
</dbReference>
<proteinExistence type="predicted"/>
<name>A0A8S1YEX2_PAROT</name>
<evidence type="ECO:0000313" key="6">
    <source>
        <dbReference type="Proteomes" id="UP000683925"/>
    </source>
</evidence>
<dbReference type="Pfam" id="PF06602">
    <property type="entry name" value="Myotub-related"/>
    <property type="match status" value="1"/>
</dbReference>
<dbReference type="InterPro" id="IPR016130">
    <property type="entry name" value="Tyr_Pase_AS"/>
</dbReference>
<feature type="compositionally biased region" description="Low complexity" evidence="3">
    <location>
        <begin position="50"/>
        <end position="71"/>
    </location>
</feature>
<feature type="binding site" evidence="2">
    <location>
        <begin position="499"/>
        <end position="505"/>
    </location>
    <ligand>
        <name>substrate</name>
    </ligand>
</feature>
<gene>
    <name evidence="5" type="ORF">POCTA_138.1.T1490108</name>
</gene>
<evidence type="ECO:0000313" key="5">
    <source>
        <dbReference type="EMBL" id="CAD8210044.1"/>
    </source>
</evidence>
<evidence type="ECO:0000259" key="4">
    <source>
        <dbReference type="PROSITE" id="PS51339"/>
    </source>
</evidence>
<feature type="region of interest" description="Disordered" evidence="3">
    <location>
        <begin position="1"/>
        <end position="71"/>
    </location>
</feature>
<evidence type="ECO:0000256" key="2">
    <source>
        <dbReference type="PIRSR" id="PIRSR630564-2"/>
    </source>
</evidence>
<reference evidence="5" key="1">
    <citation type="submission" date="2021-01" db="EMBL/GenBank/DDBJ databases">
        <authorList>
            <consortium name="Genoscope - CEA"/>
            <person name="William W."/>
        </authorList>
    </citation>
    <scope>NUCLEOTIDE SEQUENCE</scope>
</reference>
<feature type="compositionally biased region" description="Low complexity" evidence="3">
    <location>
        <begin position="14"/>
        <end position="24"/>
    </location>
</feature>
<dbReference type="InterPro" id="IPR010569">
    <property type="entry name" value="Myotubularin-like_Pase_dom"/>
</dbReference>
<dbReference type="Proteomes" id="UP000683925">
    <property type="component" value="Unassembled WGS sequence"/>
</dbReference>
<protein>
    <recommendedName>
        <fullName evidence="4">Myotubularin phosphatase domain-containing protein</fullName>
    </recommendedName>
</protein>
<feature type="domain" description="Myotubularin phosphatase" evidence="4">
    <location>
        <begin position="270"/>
        <end position="666"/>
    </location>
</feature>
<organism evidence="5 6">
    <name type="scientific">Paramecium octaurelia</name>
    <dbReference type="NCBI Taxonomy" id="43137"/>
    <lineage>
        <taxon>Eukaryota</taxon>
        <taxon>Sar</taxon>
        <taxon>Alveolata</taxon>
        <taxon>Ciliophora</taxon>
        <taxon>Intramacronucleata</taxon>
        <taxon>Oligohymenophorea</taxon>
        <taxon>Peniculida</taxon>
        <taxon>Parameciidae</taxon>
        <taxon>Paramecium</taxon>
    </lineage>
</organism>
<feature type="compositionally biased region" description="Basic and acidic residues" evidence="3">
    <location>
        <begin position="26"/>
        <end position="40"/>
    </location>
</feature>
<feature type="compositionally biased region" description="Polar residues" evidence="3">
    <location>
        <begin position="1"/>
        <end position="13"/>
    </location>
</feature>
<sequence>MNNPLGRSTQKPEQQQQAQNNQKNSRAKEFEKQLQEEERMLAQSAGIVNTQQPTTQQQQQPAYSQQQQLNQQPQSVFGQIGQMLDAPRKLFFRNTTTQQQPTQQAQRQSTDQNEPEFIQTNIVQTYTTRDIKSIGLEIVQPGEIALQELRGICSIGSQQFQGIIVATNYQIVFLPDKFPKDFRKDYFYVPYTLIIKVDKTMDRKQNDANFIEISCKDGRWFKYRFLREQNDDCNSIFNVINKNAFTLNKQTLFAFTYYKEFSTLETEFQGWKVFNIEKDFERMGINILQENSQNQNGLFKYLNNENGIICSTYYNRLVVPAKADLDCIQKTAKFRSKERIPILSYAFPINGKVISMWRSSQCRTGIGQNRSTEDECYLKYMSFQTVDEQESQYEEKETRLRIYDARPHINAIGQQVAGKGYENTLFYRRCSIDFLDIHNIHKVRDSQTKLLKAAFNENVQFLSQLEQSQWYDHIVAIIKGSAKIAITMTREKINVLVHCSDGWDRTAQLTALVSIMIDGQYRTIEGFMILIQKEWINSGHQFCQRSAIGNKQNNEDSRSPIFLQFLDCVYQMQQLYPLSFEFNGKLLLDLAYHHLTSLFGTFLCDSFLEIQKQKIMEQTVSIWSWIMKQKDKYINAFYKNPQSIDLDVIIPESFTGKSVTFWKEYFLYYSLESNDAYQIHPQCQYTSDNIQEMFKALSKENHVLRQAQKDQEKLAILHQQKFNQLMQIIQETQNEEIIEKLQTIKLI</sequence>
<evidence type="ECO:0000256" key="3">
    <source>
        <dbReference type="SAM" id="MobiDB-lite"/>
    </source>
</evidence>
<accession>A0A8S1YEX2</accession>
<feature type="active site" description="Phosphocysteine intermediate" evidence="1">
    <location>
        <position position="499"/>
    </location>
</feature>
<dbReference type="GO" id="GO:0005737">
    <property type="term" value="C:cytoplasm"/>
    <property type="evidence" value="ECO:0007669"/>
    <property type="project" value="TreeGrafter"/>
</dbReference>
<keyword evidence="6" id="KW-1185">Reference proteome</keyword>
<dbReference type="PANTHER" id="PTHR10807">
    <property type="entry name" value="MYOTUBULARIN-RELATED"/>
    <property type="match status" value="1"/>
</dbReference>
<dbReference type="PANTHER" id="PTHR10807:SF128">
    <property type="entry name" value="PHOSPHATIDYLINOSITOL-3,5-BISPHOSPHATE 3-PHOSPHATASE"/>
    <property type="match status" value="1"/>
</dbReference>
<dbReference type="SMART" id="SM00404">
    <property type="entry name" value="PTPc_motif"/>
    <property type="match status" value="1"/>
</dbReference>
<feature type="binding site" evidence="2">
    <location>
        <begin position="439"/>
        <end position="440"/>
    </location>
    <ligand>
        <name>substrate</name>
    </ligand>
</feature>
<evidence type="ECO:0000256" key="1">
    <source>
        <dbReference type="PIRSR" id="PIRSR630564-1"/>
    </source>
</evidence>